<proteinExistence type="predicted"/>
<dbReference type="PROSITE" id="PS00022">
    <property type="entry name" value="EGF_1"/>
    <property type="match status" value="1"/>
</dbReference>
<evidence type="ECO:0000313" key="5">
    <source>
        <dbReference type="Proteomes" id="UP000800036"/>
    </source>
</evidence>
<dbReference type="EMBL" id="ML976749">
    <property type="protein sequence ID" value="KAF1966211.1"/>
    <property type="molecule type" value="Genomic_DNA"/>
</dbReference>
<dbReference type="PROSITE" id="PS01186">
    <property type="entry name" value="EGF_2"/>
    <property type="match status" value="1"/>
</dbReference>
<dbReference type="PROSITE" id="PS51257">
    <property type="entry name" value="PROKAR_LIPOPROTEIN"/>
    <property type="match status" value="1"/>
</dbReference>
<sequence length="382" mass="43144">MFSRRLRPILTLLSLVTLILACTTEEDCSLNGICSSNSTCHCGPGWIGSDCGRLDLVPAARWTGYNHTNYTDPSYLGSYGNSSWGGRIVQDREDPRLFHLLVDQFRNGCGLSGWRPTSFIARAESRNGPQGPYVWAQNTTSSFRHNADVVWSPADDKYLLWAIGADIADPTSCKSISGSQFPAVISVSSASSIRGPWTPFRVAINGTNPAPWPLYEERNKTSQITLAAEDLKIYAAPQWDGNYTRINSPVPWNTTDYSPTWTEDPFIWRDKRGNWHALAHWMIDIVEHDGRKYPRTGAHMFSRNLAEGWHFKVQEAFNSTVTFTDGAVETFNRRERSKIFFDEDLTPLYLVSGVQALNSKTSFTLVQPIGDRWHEYEKRLGF</sequence>
<keyword evidence="2" id="KW-0732">Signal</keyword>
<evidence type="ECO:0000256" key="1">
    <source>
        <dbReference type="PROSITE-ProRule" id="PRU00076"/>
    </source>
</evidence>
<accession>A0A6A5UMQ0</accession>
<dbReference type="Proteomes" id="UP000800036">
    <property type="component" value="Unassembled WGS sequence"/>
</dbReference>
<protein>
    <recommendedName>
        <fullName evidence="3">EGF-like domain-containing protein</fullName>
    </recommendedName>
</protein>
<dbReference type="AlphaFoldDB" id="A0A6A5UMQ0"/>
<gene>
    <name evidence="4" type="ORF">BU23DRAFT_328639</name>
</gene>
<reference evidence="4" key="1">
    <citation type="journal article" date="2020" name="Stud. Mycol.">
        <title>101 Dothideomycetes genomes: a test case for predicting lifestyles and emergence of pathogens.</title>
        <authorList>
            <person name="Haridas S."/>
            <person name="Albert R."/>
            <person name="Binder M."/>
            <person name="Bloem J."/>
            <person name="Labutti K."/>
            <person name="Salamov A."/>
            <person name="Andreopoulos B."/>
            <person name="Baker S."/>
            <person name="Barry K."/>
            <person name="Bills G."/>
            <person name="Bluhm B."/>
            <person name="Cannon C."/>
            <person name="Castanera R."/>
            <person name="Culley D."/>
            <person name="Daum C."/>
            <person name="Ezra D."/>
            <person name="Gonzalez J."/>
            <person name="Henrissat B."/>
            <person name="Kuo A."/>
            <person name="Liang C."/>
            <person name="Lipzen A."/>
            <person name="Lutzoni F."/>
            <person name="Magnuson J."/>
            <person name="Mondo S."/>
            <person name="Nolan M."/>
            <person name="Ohm R."/>
            <person name="Pangilinan J."/>
            <person name="Park H.-J."/>
            <person name="Ramirez L."/>
            <person name="Alfaro M."/>
            <person name="Sun H."/>
            <person name="Tritt A."/>
            <person name="Yoshinaga Y."/>
            <person name="Zwiers L.-H."/>
            <person name="Turgeon B."/>
            <person name="Goodwin S."/>
            <person name="Spatafora J."/>
            <person name="Crous P."/>
            <person name="Grigoriev I."/>
        </authorList>
    </citation>
    <scope>NUCLEOTIDE SEQUENCE</scope>
    <source>
        <strain evidence="4">CBS 107.79</strain>
    </source>
</reference>
<feature type="signal peptide" evidence="2">
    <location>
        <begin position="1"/>
        <end position="21"/>
    </location>
</feature>
<dbReference type="PROSITE" id="PS50026">
    <property type="entry name" value="EGF_3"/>
    <property type="match status" value="1"/>
</dbReference>
<feature type="domain" description="EGF-like" evidence="3">
    <location>
        <begin position="18"/>
        <end position="52"/>
    </location>
</feature>
<keyword evidence="1" id="KW-0245">EGF-like domain</keyword>
<keyword evidence="1" id="KW-1015">Disulfide bond</keyword>
<dbReference type="InterPro" id="IPR000742">
    <property type="entry name" value="EGF"/>
</dbReference>
<feature type="chain" id="PRO_5025569289" description="EGF-like domain-containing protein" evidence="2">
    <location>
        <begin position="22"/>
        <end position="382"/>
    </location>
</feature>
<feature type="disulfide bond" evidence="1">
    <location>
        <begin position="42"/>
        <end position="51"/>
    </location>
</feature>
<evidence type="ECO:0000313" key="4">
    <source>
        <dbReference type="EMBL" id="KAF1966211.1"/>
    </source>
</evidence>
<evidence type="ECO:0000259" key="3">
    <source>
        <dbReference type="PROSITE" id="PS50026"/>
    </source>
</evidence>
<organism evidence="4 5">
    <name type="scientific">Bimuria novae-zelandiae CBS 107.79</name>
    <dbReference type="NCBI Taxonomy" id="1447943"/>
    <lineage>
        <taxon>Eukaryota</taxon>
        <taxon>Fungi</taxon>
        <taxon>Dikarya</taxon>
        <taxon>Ascomycota</taxon>
        <taxon>Pezizomycotina</taxon>
        <taxon>Dothideomycetes</taxon>
        <taxon>Pleosporomycetidae</taxon>
        <taxon>Pleosporales</taxon>
        <taxon>Massarineae</taxon>
        <taxon>Didymosphaeriaceae</taxon>
        <taxon>Bimuria</taxon>
    </lineage>
</organism>
<evidence type="ECO:0000256" key="2">
    <source>
        <dbReference type="SAM" id="SignalP"/>
    </source>
</evidence>
<comment type="caution">
    <text evidence="1">Lacks conserved residue(s) required for the propagation of feature annotation.</text>
</comment>
<keyword evidence="5" id="KW-1185">Reference proteome</keyword>
<dbReference type="OrthoDB" id="6130531at2759"/>
<name>A0A6A5UMQ0_9PLEO</name>